<reference evidence="1 2" key="1">
    <citation type="journal article" date="2015" name="Genome Announc.">
        <title>Complete Genome Sequence of Polypropylene Glycol- and Polyethylene Glycol-Degrading Sphingopyxis macrogoltabida Strain EY-1.</title>
        <authorList>
            <person name="Ohtsubo Y."/>
            <person name="Nagata Y."/>
            <person name="Numata M."/>
            <person name="Tsuchikane K."/>
            <person name="Hosoyama A."/>
            <person name="Yamazoe A."/>
            <person name="Tsuda M."/>
            <person name="Fujita N."/>
            <person name="Kawai F."/>
        </authorList>
    </citation>
    <scope>NUCLEOTIDE SEQUENCE [LARGE SCALE GENOMIC DNA]</scope>
    <source>
        <strain evidence="1 2">EY-1</strain>
    </source>
</reference>
<dbReference type="PATRIC" id="fig|33050.5.peg.4529"/>
<dbReference type="AlphaFoldDB" id="A0A0N9UHG8"/>
<dbReference type="EMBL" id="CP012700">
    <property type="protein sequence ID" value="ALH82905.1"/>
    <property type="molecule type" value="Genomic_DNA"/>
</dbReference>
<name>A0A0N9UHG8_SPHMC</name>
<evidence type="ECO:0000313" key="1">
    <source>
        <dbReference type="EMBL" id="ALH82905.1"/>
    </source>
</evidence>
<evidence type="ECO:0000313" key="2">
    <source>
        <dbReference type="Proteomes" id="UP000058074"/>
    </source>
</evidence>
<dbReference type="Proteomes" id="UP000058074">
    <property type="component" value="Chromosome"/>
</dbReference>
<organism evidence="1 2">
    <name type="scientific">Sphingopyxis macrogoltabida</name>
    <name type="common">Sphingomonas macrogoltabidus</name>
    <dbReference type="NCBI Taxonomy" id="33050"/>
    <lineage>
        <taxon>Bacteria</taxon>
        <taxon>Pseudomonadati</taxon>
        <taxon>Pseudomonadota</taxon>
        <taxon>Alphaproteobacteria</taxon>
        <taxon>Sphingomonadales</taxon>
        <taxon>Sphingomonadaceae</taxon>
        <taxon>Sphingopyxis</taxon>
    </lineage>
</organism>
<protein>
    <submittedName>
        <fullName evidence="1">Uncharacterized protein</fullName>
    </submittedName>
</protein>
<gene>
    <name evidence="1" type="ORF">AN936_21870</name>
</gene>
<proteinExistence type="predicted"/>
<sequence length="605" mass="65730">MGVARAYIVGSPYNGSELVDVDFEQTADTMFLAHIDHPPQELLRAGHVDWLFKPIEFGPSLAAPAGVAAAATNPNVDADNDGAAYFPQTDSYVVTAVNDDTGQESRASAEDSALNDLGLKKNYNTVTWSAVAGATRYKVYKAHNSQFFGYIGTTEELTFRDDNIGPALDQAPPQGFDPFDGPGNYPSTVTLFEQRLLLARTKNAPNAVWGSRSGGSQFRNFDRSRPLLPDDSLSFSIVAGRVNSVEQLASTTSLLALTSDAIFNVDGDGNGGVLTATSQAPRRQIGRGSSRLPPLVVDNVVFYAPSVGRSIRTINFSFEIDGLKSDDVSIFCADFFPKDMTIVSWCYSQEPRSVIWAVRSDGKLLCFTWEQEQNVWGWTICETDGEVQSVCSITENGEDRVYLIVKRVIGGADRYFIERMASHDWTDLKECCFLDCAVTGVFEEARSTFSGLWHLDGRTDVAALVDGVPVTGLTVIDGTVTLPPDVPRGKHVTFGLPYEVHIETLPVRANVPGSGWNVARKQQAGEIALTLNRSSGVYAGSDVSDTVYVKQRLDETYGSPDNLMTGDYSINSGNVQQGKVCVHVRQAAPLPLTVLGVFVDPIINE</sequence>
<accession>A0A0N9UHG8</accession>
<dbReference type="OrthoDB" id="5438497at2"/>
<dbReference type="RefSeq" id="WP_054589883.1">
    <property type="nucleotide sequence ID" value="NZ_CP012700.1"/>
</dbReference>
<dbReference type="KEGG" id="smag:AN936_21870"/>